<feature type="region of interest" description="Disordered" evidence="1">
    <location>
        <begin position="325"/>
        <end position="395"/>
    </location>
</feature>
<feature type="chain" id="PRO_5040460196" evidence="2">
    <location>
        <begin position="21"/>
        <end position="442"/>
    </location>
</feature>
<feature type="region of interest" description="Disordered" evidence="1">
    <location>
        <begin position="70"/>
        <end position="112"/>
    </location>
</feature>
<evidence type="ECO:0000256" key="1">
    <source>
        <dbReference type="SAM" id="MobiDB-lite"/>
    </source>
</evidence>
<feature type="region of interest" description="Disordered" evidence="1">
    <location>
        <begin position="185"/>
        <end position="206"/>
    </location>
</feature>
<reference evidence="3" key="1">
    <citation type="submission" date="2020-06" db="EMBL/GenBank/DDBJ databases">
        <authorList>
            <person name="Onetto C."/>
        </authorList>
    </citation>
    <scope>NUCLEOTIDE SEQUENCE</scope>
</reference>
<evidence type="ECO:0000256" key="2">
    <source>
        <dbReference type="SAM" id="SignalP"/>
    </source>
</evidence>
<sequence length="442" mass="48457">MRFSALTIASAAVAAAGVNAIDVAGKVNIPMPGGQKPDIFAEVLGYEAIPKAATNKYSVNAAPTIPDHATGSFEPSYMPEEDLRPTSIQARSAPSASSTANTTPVGDAPADDSFESFMEWMSARHAQGAFEQPQVSHIARGVAPSPSAEIPPFDGPIDDTYEAFVAWMESRFPQEATRAAEQKVHARDVPAQPEHTSTTLPDDPVDNSYEEFHKKLARSINEHDQEYPSEEYHELNARSTEIPQEYGDEVPDWSLVWNEDLEQHMHARSRADEHHEVPSHYRHEPESTASAQDGSTNVHYEPENEYNPDETFEEFLARQGYNPAEYTQENPTESREEELKPQEPVYSKPDVSEVAASPAAAPTPKPTSAATSSDITSTSASQWTGETATASSGSATNVQARSWYGNCIFCNQLYHKSQGILQSSLVAEWWGCCCKEKMLTCA</sequence>
<dbReference type="OrthoDB" id="3931000at2759"/>
<feature type="compositionally biased region" description="Low complexity" evidence="1">
    <location>
        <begin position="90"/>
        <end position="103"/>
    </location>
</feature>
<proteinExistence type="predicted"/>
<dbReference type="AlphaFoldDB" id="A0A9N8PSY4"/>
<keyword evidence="2" id="KW-0732">Signal</keyword>
<evidence type="ECO:0000313" key="3">
    <source>
        <dbReference type="EMBL" id="CAD0111587.1"/>
    </source>
</evidence>
<feature type="compositionally biased region" description="Polar residues" evidence="1">
    <location>
        <begin position="382"/>
        <end position="395"/>
    </location>
</feature>
<feature type="compositionally biased region" description="Basic and acidic residues" evidence="1">
    <location>
        <begin position="332"/>
        <end position="341"/>
    </location>
</feature>
<accession>A0A9N8PSY4</accession>
<dbReference type="Proteomes" id="UP000745764">
    <property type="component" value="Unassembled WGS sequence"/>
</dbReference>
<feature type="compositionally biased region" description="Polar residues" evidence="1">
    <location>
        <begin position="287"/>
        <end position="298"/>
    </location>
</feature>
<name>A0A9N8PSY4_9PEZI</name>
<dbReference type="EMBL" id="CAINUL010000013">
    <property type="protein sequence ID" value="CAD0111587.1"/>
    <property type="molecule type" value="Genomic_DNA"/>
</dbReference>
<feature type="compositionally biased region" description="Basic and acidic residues" evidence="1">
    <location>
        <begin position="266"/>
        <end position="286"/>
    </location>
</feature>
<organism evidence="3 4">
    <name type="scientific">Aureobasidium uvarum</name>
    <dbReference type="NCBI Taxonomy" id="2773716"/>
    <lineage>
        <taxon>Eukaryota</taxon>
        <taxon>Fungi</taxon>
        <taxon>Dikarya</taxon>
        <taxon>Ascomycota</taxon>
        <taxon>Pezizomycotina</taxon>
        <taxon>Dothideomycetes</taxon>
        <taxon>Dothideomycetidae</taxon>
        <taxon>Dothideales</taxon>
        <taxon>Saccotheciaceae</taxon>
        <taxon>Aureobasidium</taxon>
    </lineage>
</organism>
<protein>
    <submittedName>
        <fullName evidence="3">Uncharacterized protein</fullName>
    </submittedName>
</protein>
<feature type="region of interest" description="Disordered" evidence="1">
    <location>
        <begin position="266"/>
        <end position="306"/>
    </location>
</feature>
<evidence type="ECO:0000313" key="4">
    <source>
        <dbReference type="Proteomes" id="UP000745764"/>
    </source>
</evidence>
<feature type="compositionally biased region" description="Low complexity" evidence="1">
    <location>
        <begin position="355"/>
        <end position="381"/>
    </location>
</feature>
<gene>
    <name evidence="3" type="ORF">AWRI4620_LOCUS5842</name>
</gene>
<keyword evidence="4" id="KW-1185">Reference proteome</keyword>
<comment type="caution">
    <text evidence="3">The sequence shown here is derived from an EMBL/GenBank/DDBJ whole genome shotgun (WGS) entry which is preliminary data.</text>
</comment>
<feature type="signal peptide" evidence="2">
    <location>
        <begin position="1"/>
        <end position="20"/>
    </location>
</feature>